<dbReference type="EMBL" id="JARJCM010000086">
    <property type="protein sequence ID" value="KAJ7030903.1"/>
    <property type="molecule type" value="Genomic_DNA"/>
</dbReference>
<dbReference type="Proteomes" id="UP001218188">
    <property type="component" value="Unassembled WGS sequence"/>
</dbReference>
<evidence type="ECO:0000259" key="1">
    <source>
        <dbReference type="Pfam" id="PF18721"/>
    </source>
</evidence>
<dbReference type="Pfam" id="PF18721">
    <property type="entry name" value="CxC6"/>
    <property type="match status" value="1"/>
</dbReference>
<gene>
    <name evidence="2" type="ORF">C8F04DRAFT_961055</name>
</gene>
<keyword evidence="3" id="KW-1185">Reference proteome</keyword>
<dbReference type="AlphaFoldDB" id="A0AAD6SQX1"/>
<evidence type="ECO:0000313" key="2">
    <source>
        <dbReference type="EMBL" id="KAJ7030903.1"/>
    </source>
</evidence>
<name>A0AAD6SQX1_9AGAR</name>
<organism evidence="2 3">
    <name type="scientific">Mycena alexandri</name>
    <dbReference type="NCBI Taxonomy" id="1745969"/>
    <lineage>
        <taxon>Eukaryota</taxon>
        <taxon>Fungi</taxon>
        <taxon>Dikarya</taxon>
        <taxon>Basidiomycota</taxon>
        <taxon>Agaricomycotina</taxon>
        <taxon>Agaricomycetes</taxon>
        <taxon>Agaricomycetidae</taxon>
        <taxon>Agaricales</taxon>
        <taxon>Marasmiineae</taxon>
        <taxon>Mycenaceae</taxon>
        <taxon>Mycena</taxon>
    </lineage>
</organism>
<feature type="domain" description="CxC6 like cysteine cluster associated with KDZ" evidence="1">
    <location>
        <begin position="13"/>
        <end position="69"/>
    </location>
</feature>
<comment type="caution">
    <text evidence="2">The sequence shown here is derived from an EMBL/GenBank/DDBJ whole genome shotgun (WGS) entry which is preliminary data.</text>
</comment>
<reference evidence="2" key="1">
    <citation type="submission" date="2023-03" db="EMBL/GenBank/DDBJ databases">
        <title>Massive genome expansion in bonnet fungi (Mycena s.s.) driven by repeated elements and novel gene families across ecological guilds.</title>
        <authorList>
            <consortium name="Lawrence Berkeley National Laboratory"/>
            <person name="Harder C.B."/>
            <person name="Miyauchi S."/>
            <person name="Viragh M."/>
            <person name="Kuo A."/>
            <person name="Thoen E."/>
            <person name="Andreopoulos B."/>
            <person name="Lu D."/>
            <person name="Skrede I."/>
            <person name="Drula E."/>
            <person name="Henrissat B."/>
            <person name="Morin E."/>
            <person name="Kohler A."/>
            <person name="Barry K."/>
            <person name="LaButti K."/>
            <person name="Morin E."/>
            <person name="Salamov A."/>
            <person name="Lipzen A."/>
            <person name="Mereny Z."/>
            <person name="Hegedus B."/>
            <person name="Baldrian P."/>
            <person name="Stursova M."/>
            <person name="Weitz H."/>
            <person name="Taylor A."/>
            <person name="Grigoriev I.V."/>
            <person name="Nagy L.G."/>
            <person name="Martin F."/>
            <person name="Kauserud H."/>
        </authorList>
    </citation>
    <scope>NUCLEOTIDE SEQUENCE</scope>
    <source>
        <strain evidence="2">CBHHK200</strain>
    </source>
</reference>
<sequence>MSEKQTTFFTKNSTCCGEFRCTEPVQSKRGRRHFCEKHDHLHAVCAIVSCNNPVVAGSRACSLPAHQEMYGCKFRRVHRTKACNNLRDIEPPRPPF</sequence>
<dbReference type="InterPro" id="IPR040898">
    <property type="entry name" value="CxC6"/>
</dbReference>
<proteinExistence type="predicted"/>
<evidence type="ECO:0000313" key="3">
    <source>
        <dbReference type="Proteomes" id="UP001218188"/>
    </source>
</evidence>
<protein>
    <recommendedName>
        <fullName evidence="1">CxC6 like cysteine cluster associated with KDZ domain-containing protein</fullName>
    </recommendedName>
</protein>
<accession>A0AAD6SQX1</accession>